<dbReference type="AlphaFoldDB" id="A0A917G5L8"/>
<name>A0A917G5L8_9BACI</name>
<protein>
    <submittedName>
        <fullName evidence="1">Uncharacterized protein</fullName>
    </submittedName>
</protein>
<evidence type="ECO:0000313" key="1">
    <source>
        <dbReference type="EMBL" id="GGG24429.1"/>
    </source>
</evidence>
<organism evidence="1 2">
    <name type="scientific">Lysinibacillus alkalisoli</name>
    <dbReference type="NCBI Taxonomy" id="1911548"/>
    <lineage>
        <taxon>Bacteria</taxon>
        <taxon>Bacillati</taxon>
        <taxon>Bacillota</taxon>
        <taxon>Bacilli</taxon>
        <taxon>Bacillales</taxon>
        <taxon>Bacillaceae</taxon>
        <taxon>Lysinibacillus</taxon>
    </lineage>
</organism>
<keyword evidence="2" id="KW-1185">Reference proteome</keyword>
<reference evidence="1" key="1">
    <citation type="journal article" date="2014" name="Int. J. Syst. Evol. Microbiol.">
        <title>Complete genome sequence of Corynebacterium casei LMG S-19264T (=DSM 44701T), isolated from a smear-ripened cheese.</title>
        <authorList>
            <consortium name="US DOE Joint Genome Institute (JGI-PGF)"/>
            <person name="Walter F."/>
            <person name="Albersmeier A."/>
            <person name="Kalinowski J."/>
            <person name="Ruckert C."/>
        </authorList>
    </citation>
    <scope>NUCLEOTIDE SEQUENCE</scope>
    <source>
        <strain evidence="1">CGMCC 1.15760</strain>
    </source>
</reference>
<dbReference type="Proteomes" id="UP000616608">
    <property type="component" value="Unassembled WGS sequence"/>
</dbReference>
<evidence type="ECO:0000313" key="2">
    <source>
        <dbReference type="Proteomes" id="UP000616608"/>
    </source>
</evidence>
<reference evidence="1" key="2">
    <citation type="submission" date="2020-09" db="EMBL/GenBank/DDBJ databases">
        <authorList>
            <person name="Sun Q."/>
            <person name="Zhou Y."/>
        </authorList>
    </citation>
    <scope>NUCLEOTIDE SEQUENCE</scope>
    <source>
        <strain evidence="1">CGMCC 1.15760</strain>
    </source>
</reference>
<dbReference type="EMBL" id="BMJT01000005">
    <property type="protein sequence ID" value="GGG24429.1"/>
    <property type="molecule type" value="Genomic_DNA"/>
</dbReference>
<dbReference type="RefSeq" id="WP_188614778.1">
    <property type="nucleotide sequence ID" value="NZ_BMJT01000005.1"/>
</dbReference>
<comment type="caution">
    <text evidence="1">The sequence shown here is derived from an EMBL/GenBank/DDBJ whole genome shotgun (WGS) entry which is preliminary data.</text>
</comment>
<gene>
    <name evidence="1" type="ORF">GCM10007425_18700</name>
</gene>
<proteinExistence type="predicted"/>
<accession>A0A917G5L8</accession>
<sequence length="83" mass="9633">MNNELILTMQTLIQQLQTSNKREAASFFYEKLVDYQHAQDITILIDVLSKFRAIAHFDDFNQQEQQLLTQVVQQVMTAQISAS</sequence>